<evidence type="ECO:0000313" key="2">
    <source>
        <dbReference type="EMBL" id="SPF44604.1"/>
    </source>
</evidence>
<evidence type="ECO:0000313" key="3">
    <source>
        <dbReference type="Proteomes" id="UP000238701"/>
    </source>
</evidence>
<organism evidence="2 3">
    <name type="scientific">Candidatus Sulfotelmatobacter kueseliae</name>
    <dbReference type="NCBI Taxonomy" id="2042962"/>
    <lineage>
        <taxon>Bacteria</taxon>
        <taxon>Pseudomonadati</taxon>
        <taxon>Acidobacteriota</taxon>
        <taxon>Terriglobia</taxon>
        <taxon>Terriglobales</taxon>
        <taxon>Candidatus Korobacteraceae</taxon>
        <taxon>Candidatus Sulfotelmatobacter</taxon>
    </lineage>
</organism>
<accession>A0A2U3KY44</accession>
<evidence type="ECO:0000256" key="1">
    <source>
        <dbReference type="SAM" id="MobiDB-lite"/>
    </source>
</evidence>
<feature type="region of interest" description="Disordered" evidence="1">
    <location>
        <begin position="150"/>
        <end position="192"/>
    </location>
</feature>
<dbReference type="EMBL" id="OMOD01000149">
    <property type="protein sequence ID" value="SPF44604.1"/>
    <property type="molecule type" value="Genomic_DNA"/>
</dbReference>
<reference evidence="3" key="1">
    <citation type="submission" date="2018-02" db="EMBL/GenBank/DDBJ databases">
        <authorList>
            <person name="Hausmann B."/>
        </authorList>
    </citation>
    <scope>NUCLEOTIDE SEQUENCE [LARGE SCALE GENOMIC DNA]</scope>
    <source>
        <strain evidence="3">Peat soil MAG SbA1</strain>
    </source>
</reference>
<gene>
    <name evidence="2" type="ORF">SBA1_540019</name>
</gene>
<protein>
    <submittedName>
        <fullName evidence="2">Uncharacterized protein</fullName>
    </submittedName>
</protein>
<sequence>MNGVRQLAGLHGSYPTCSETKLGSHKAFRCAWNGSPYLLGHEVWGTMVFVIGSSSVIPVMCVSPDELQCLTQDKWGYHTCNNANPSWQEVQQTKTAIDTRFRDEKTTAQMCDQVIYPSIQLKEDIVVHPAKIAESKPAKVDFAAAASATQPAGASGDSGAQGPSLGDLARQARQAPHAKAQTKLDSSEGATAAPPGFQAFTLQYCHNPDDCWEASVVIPEKAEVVSRVNGQHIFKTMLNGDPVMLYAGPADVNAPYRSLTHPDFIRMRDLANSNGWSRERTDGVSTQEMTIEGRSALMTRFRYQREPNVWWIGERALIEDEDMQFLVGCTAPEQRFADAEALCTTLVNSLRLP</sequence>
<name>A0A2U3KY44_9BACT</name>
<dbReference type="AlphaFoldDB" id="A0A2U3KY44"/>
<proteinExistence type="predicted"/>
<dbReference type="Proteomes" id="UP000238701">
    <property type="component" value="Unassembled WGS sequence"/>
</dbReference>